<proteinExistence type="predicted"/>
<dbReference type="AlphaFoldDB" id="A0A5P1E1E2"/>
<dbReference type="InterPro" id="IPR007646">
    <property type="entry name" value="RNA_pol_Rpb2_4"/>
</dbReference>
<dbReference type="SUPFAM" id="SSF64484">
    <property type="entry name" value="beta and beta-prime subunits of DNA dependent RNA-polymerase"/>
    <property type="match status" value="1"/>
</dbReference>
<dbReference type="Pfam" id="PF04566">
    <property type="entry name" value="RNA_pol_Rpb2_4"/>
    <property type="match status" value="1"/>
</dbReference>
<dbReference type="GO" id="GO:0006351">
    <property type="term" value="P:DNA-templated transcription"/>
    <property type="evidence" value="ECO:0007669"/>
    <property type="project" value="InterPro"/>
</dbReference>
<evidence type="ECO:0000259" key="2">
    <source>
        <dbReference type="Pfam" id="PF04566"/>
    </source>
</evidence>
<accession>A0A5P1E1E2</accession>
<dbReference type="Gene3D" id="3.90.1070.20">
    <property type="match status" value="1"/>
</dbReference>
<gene>
    <name evidence="3" type="ORF">A4U43_C10F8430</name>
</gene>
<reference evidence="4" key="1">
    <citation type="journal article" date="2017" name="Nat. Commun.">
        <title>The asparagus genome sheds light on the origin and evolution of a young Y chromosome.</title>
        <authorList>
            <person name="Harkess A."/>
            <person name="Zhou J."/>
            <person name="Xu C."/>
            <person name="Bowers J.E."/>
            <person name="Van der Hulst R."/>
            <person name="Ayyampalayam S."/>
            <person name="Mercati F."/>
            <person name="Riccardi P."/>
            <person name="McKain M.R."/>
            <person name="Kakrana A."/>
            <person name="Tang H."/>
            <person name="Ray J."/>
            <person name="Groenendijk J."/>
            <person name="Arikit S."/>
            <person name="Mathioni S.M."/>
            <person name="Nakano M."/>
            <person name="Shan H."/>
            <person name="Telgmann-Rauber A."/>
            <person name="Kanno A."/>
            <person name="Yue Z."/>
            <person name="Chen H."/>
            <person name="Li W."/>
            <person name="Chen Y."/>
            <person name="Xu X."/>
            <person name="Zhang Y."/>
            <person name="Luo S."/>
            <person name="Chen H."/>
            <person name="Gao J."/>
            <person name="Mao Z."/>
            <person name="Pires J.C."/>
            <person name="Luo M."/>
            <person name="Kudrna D."/>
            <person name="Wing R.A."/>
            <person name="Meyers B.C."/>
            <person name="Yi K."/>
            <person name="Kong H."/>
            <person name="Lavrijsen P."/>
            <person name="Sunseri F."/>
            <person name="Falavigna A."/>
            <person name="Ye Y."/>
            <person name="Leebens-Mack J.H."/>
            <person name="Chen G."/>
        </authorList>
    </citation>
    <scope>NUCLEOTIDE SEQUENCE [LARGE SCALE GENOMIC DNA]</scope>
    <source>
        <strain evidence="4">cv. DH0086</strain>
    </source>
</reference>
<keyword evidence="1" id="KW-0732">Signal</keyword>
<dbReference type="Gramene" id="ONK56420">
    <property type="protein sequence ID" value="ONK56420"/>
    <property type="gene ID" value="A4U43_C10F8430"/>
</dbReference>
<evidence type="ECO:0000313" key="4">
    <source>
        <dbReference type="Proteomes" id="UP000243459"/>
    </source>
</evidence>
<feature type="domain" description="RNA polymerase Rpb2" evidence="2">
    <location>
        <begin position="53"/>
        <end position="92"/>
    </location>
</feature>
<dbReference type="Proteomes" id="UP000243459">
    <property type="component" value="Chromosome 10"/>
</dbReference>
<protein>
    <recommendedName>
        <fullName evidence="2">RNA polymerase Rpb2 domain-containing protein</fullName>
    </recommendedName>
</protein>
<name>A0A5P1E1E2_ASPOF</name>
<evidence type="ECO:0000256" key="1">
    <source>
        <dbReference type="SAM" id="SignalP"/>
    </source>
</evidence>
<dbReference type="EMBL" id="CM007390">
    <property type="protein sequence ID" value="ONK56420.1"/>
    <property type="molecule type" value="Genomic_DNA"/>
</dbReference>
<organism evidence="3 4">
    <name type="scientific">Asparagus officinalis</name>
    <name type="common">Garden asparagus</name>
    <dbReference type="NCBI Taxonomy" id="4686"/>
    <lineage>
        <taxon>Eukaryota</taxon>
        <taxon>Viridiplantae</taxon>
        <taxon>Streptophyta</taxon>
        <taxon>Embryophyta</taxon>
        <taxon>Tracheophyta</taxon>
        <taxon>Spermatophyta</taxon>
        <taxon>Magnoliopsida</taxon>
        <taxon>Liliopsida</taxon>
        <taxon>Asparagales</taxon>
        <taxon>Asparagaceae</taxon>
        <taxon>Asparagoideae</taxon>
        <taxon>Asparagus</taxon>
    </lineage>
</organism>
<feature type="signal peptide" evidence="1">
    <location>
        <begin position="1"/>
        <end position="19"/>
    </location>
</feature>
<feature type="chain" id="PRO_5024309916" description="RNA polymerase Rpb2 domain-containing protein" evidence="1">
    <location>
        <begin position="20"/>
        <end position="132"/>
    </location>
</feature>
<keyword evidence="4" id="KW-1185">Reference proteome</keyword>
<sequence length="132" mass="14511">MNLFVLLLMDASLWIGIEPCSDGIHNSRISCASNFGVFGGEISPAVIPQATKIFVNGCWVGVHRNPELLVKTLRQLRRQANDAQLSIMVAEQVEQAHAAIVALTSSQKTVNQIRENFVPIESLSDHKTMAKQ</sequence>
<dbReference type="GO" id="GO:0003677">
    <property type="term" value="F:DNA binding"/>
    <property type="evidence" value="ECO:0007669"/>
    <property type="project" value="InterPro"/>
</dbReference>
<dbReference type="GO" id="GO:0003899">
    <property type="term" value="F:DNA-directed RNA polymerase activity"/>
    <property type="evidence" value="ECO:0007669"/>
    <property type="project" value="InterPro"/>
</dbReference>
<evidence type="ECO:0000313" key="3">
    <source>
        <dbReference type="EMBL" id="ONK56420.1"/>
    </source>
</evidence>